<reference evidence="2 3" key="1">
    <citation type="submission" date="2024-08" db="EMBL/GenBank/DDBJ databases">
        <title>Genome mining of Saccharopolyspora cebuensis PGLac3 from Nigerian medicinal plant.</title>
        <authorList>
            <person name="Ezeobiora C.E."/>
            <person name="Igbokwe N.H."/>
            <person name="Amin D.H."/>
            <person name="Mendie U.E."/>
        </authorList>
    </citation>
    <scope>NUCLEOTIDE SEQUENCE [LARGE SCALE GENOMIC DNA]</scope>
    <source>
        <strain evidence="2 3">PGLac3</strain>
    </source>
</reference>
<dbReference type="RefSeq" id="WP_345359536.1">
    <property type="nucleotide sequence ID" value="NZ_BAABII010000004.1"/>
</dbReference>
<evidence type="ECO:0000313" key="2">
    <source>
        <dbReference type="EMBL" id="MEY8039564.1"/>
    </source>
</evidence>
<proteinExistence type="predicted"/>
<comment type="caution">
    <text evidence="2">The sequence shown here is derived from an EMBL/GenBank/DDBJ whole genome shotgun (WGS) entry which is preliminary data.</text>
</comment>
<protein>
    <submittedName>
        <fullName evidence="2">Uncharacterized protein</fullName>
    </submittedName>
</protein>
<dbReference type="Proteomes" id="UP001564626">
    <property type="component" value="Unassembled WGS sequence"/>
</dbReference>
<gene>
    <name evidence="2" type="ORF">AB8O55_09165</name>
</gene>
<keyword evidence="3" id="KW-1185">Reference proteome</keyword>
<evidence type="ECO:0000313" key="3">
    <source>
        <dbReference type="Proteomes" id="UP001564626"/>
    </source>
</evidence>
<sequence>MTSPMDPSIPDASRDAQPPTWAVLDLGDGFHATEPYDVETPGGSVAVQAYWCADEGTRVFLTRRGPSDVQRLEAMTLHEAGITGAALRGVVEGIRRSEEAQR</sequence>
<accession>A0ABV4CJI2</accession>
<evidence type="ECO:0000256" key="1">
    <source>
        <dbReference type="SAM" id="MobiDB-lite"/>
    </source>
</evidence>
<name>A0ABV4CJI2_9PSEU</name>
<organism evidence="2 3">
    <name type="scientific">Saccharopolyspora cebuensis</name>
    <dbReference type="NCBI Taxonomy" id="418759"/>
    <lineage>
        <taxon>Bacteria</taxon>
        <taxon>Bacillati</taxon>
        <taxon>Actinomycetota</taxon>
        <taxon>Actinomycetes</taxon>
        <taxon>Pseudonocardiales</taxon>
        <taxon>Pseudonocardiaceae</taxon>
        <taxon>Saccharopolyspora</taxon>
    </lineage>
</organism>
<feature type="region of interest" description="Disordered" evidence="1">
    <location>
        <begin position="1"/>
        <end position="23"/>
    </location>
</feature>
<dbReference type="EMBL" id="JBGEHV010000012">
    <property type="protein sequence ID" value="MEY8039564.1"/>
    <property type="molecule type" value="Genomic_DNA"/>
</dbReference>